<evidence type="ECO:0000313" key="15">
    <source>
        <dbReference type="EMBL" id="KAF0324392.1"/>
    </source>
</evidence>
<dbReference type="PROSITE" id="PS50255">
    <property type="entry name" value="CYTOCHROME_B5_2"/>
    <property type="match status" value="1"/>
</dbReference>
<dbReference type="Pfam" id="PF00173">
    <property type="entry name" value="Cyt-b5"/>
    <property type="match status" value="1"/>
</dbReference>
<gene>
    <name evidence="15" type="ORF">GQ607_008341</name>
</gene>
<dbReference type="PRINTS" id="PR00363">
    <property type="entry name" value="CYTOCHROMEB5"/>
</dbReference>
<dbReference type="GO" id="GO:0005789">
    <property type="term" value="C:endoplasmic reticulum membrane"/>
    <property type="evidence" value="ECO:0007669"/>
    <property type="project" value="UniProtKB-SubCell"/>
</dbReference>
<evidence type="ECO:0000313" key="16">
    <source>
        <dbReference type="Proteomes" id="UP000434172"/>
    </source>
</evidence>
<evidence type="ECO:0000256" key="11">
    <source>
        <dbReference type="ARBA" id="ARBA00037877"/>
    </source>
</evidence>
<dbReference type="Proteomes" id="UP000434172">
    <property type="component" value="Unassembled WGS sequence"/>
</dbReference>
<reference evidence="15 16" key="1">
    <citation type="submission" date="2019-12" db="EMBL/GenBank/DDBJ databases">
        <title>A genome sequence resource for the geographically widespread anthracnose pathogen Colletotrichum asianum.</title>
        <authorList>
            <person name="Meng Y."/>
        </authorList>
    </citation>
    <scope>NUCLEOTIDE SEQUENCE [LARGE SCALE GENOMIC DNA]</scope>
    <source>
        <strain evidence="15 16">ICMP 18580</strain>
    </source>
</reference>
<name>A0A8H3WGW9_9PEZI</name>
<dbReference type="GO" id="GO:0020037">
    <property type="term" value="F:heme binding"/>
    <property type="evidence" value="ECO:0007669"/>
    <property type="project" value="UniProtKB-UniRule"/>
</dbReference>
<keyword evidence="9 13" id="KW-0408">Iron</keyword>
<keyword evidence="6" id="KW-0256">Endoplasmic reticulum</keyword>
<evidence type="ECO:0000256" key="10">
    <source>
        <dbReference type="ARBA" id="ARBA00023136"/>
    </source>
</evidence>
<evidence type="ECO:0000256" key="5">
    <source>
        <dbReference type="ARBA" id="ARBA00022723"/>
    </source>
</evidence>
<dbReference type="Gene3D" id="3.10.120.10">
    <property type="entry name" value="Cytochrome b5-like heme/steroid binding domain"/>
    <property type="match status" value="1"/>
</dbReference>
<protein>
    <submittedName>
        <fullName evidence="15">Cytochrome b5</fullName>
    </submittedName>
</protein>
<evidence type="ECO:0000256" key="12">
    <source>
        <dbReference type="ARBA" id="ARBA00038168"/>
    </source>
</evidence>
<accession>A0A8H3WGW9</accession>
<evidence type="ECO:0000259" key="14">
    <source>
        <dbReference type="PROSITE" id="PS50255"/>
    </source>
</evidence>
<keyword evidence="3 13" id="KW-0349">Heme</keyword>
<keyword evidence="8" id="KW-0249">Electron transport</keyword>
<evidence type="ECO:0000256" key="1">
    <source>
        <dbReference type="ARBA" id="ARBA00004131"/>
    </source>
</evidence>
<dbReference type="InterPro" id="IPR018506">
    <property type="entry name" value="Cyt_B5_heme-BS"/>
</dbReference>
<feature type="transmembrane region" description="Helical" evidence="13">
    <location>
        <begin position="105"/>
        <end position="123"/>
    </location>
</feature>
<dbReference type="AlphaFoldDB" id="A0A8H3WGW9"/>
<keyword evidence="10 13" id="KW-0472">Membrane</keyword>
<dbReference type="InterPro" id="IPR050668">
    <property type="entry name" value="Cytochrome_b5"/>
</dbReference>
<dbReference type="OrthoDB" id="260519at2759"/>
<dbReference type="SMART" id="SM01117">
    <property type="entry name" value="Cyt-b5"/>
    <property type="match status" value="1"/>
</dbReference>
<evidence type="ECO:0000256" key="8">
    <source>
        <dbReference type="ARBA" id="ARBA00022982"/>
    </source>
</evidence>
<dbReference type="InterPro" id="IPR036400">
    <property type="entry name" value="Cyt_B5-like_heme/steroid_sf"/>
</dbReference>
<evidence type="ECO:0000256" key="2">
    <source>
        <dbReference type="ARBA" id="ARBA00022448"/>
    </source>
</evidence>
<keyword evidence="13" id="KW-1133">Transmembrane helix</keyword>
<dbReference type="PROSITE" id="PS00191">
    <property type="entry name" value="CYTOCHROME_B5_1"/>
    <property type="match status" value="1"/>
</dbReference>
<dbReference type="EMBL" id="WOWK01000044">
    <property type="protein sequence ID" value="KAF0324392.1"/>
    <property type="molecule type" value="Genomic_DNA"/>
</dbReference>
<comment type="similarity">
    <text evidence="12 13">Belongs to the cytochrome b5 family.</text>
</comment>
<organism evidence="15 16">
    <name type="scientific">Colletotrichum asianum</name>
    <dbReference type="NCBI Taxonomy" id="702518"/>
    <lineage>
        <taxon>Eukaryota</taxon>
        <taxon>Fungi</taxon>
        <taxon>Dikarya</taxon>
        <taxon>Ascomycota</taxon>
        <taxon>Pezizomycotina</taxon>
        <taxon>Sordariomycetes</taxon>
        <taxon>Hypocreomycetidae</taxon>
        <taxon>Glomerellales</taxon>
        <taxon>Glomerellaceae</taxon>
        <taxon>Colletotrichum</taxon>
        <taxon>Colletotrichum gloeosporioides species complex</taxon>
    </lineage>
</organism>
<keyword evidence="7" id="KW-0492">Microsome</keyword>
<keyword evidence="2" id="KW-0813">Transport</keyword>
<evidence type="ECO:0000256" key="13">
    <source>
        <dbReference type="RuleBase" id="RU362121"/>
    </source>
</evidence>
<sequence>MSKIFTLQDVAQRSTDRTGFIVVSKKVYDVTEYLTEHPGGGDDILVEVLGQDATEAFHEVGHSEAAREKLESLLVGKLKDKPQMQDSKVKSVGAASSWRLQRSTMDLAVVFLLLSVSAAFFRFKMAPANDH</sequence>
<dbReference type="SUPFAM" id="SSF55856">
    <property type="entry name" value="Cytochrome b5-like heme/steroid binding domain"/>
    <property type="match status" value="1"/>
</dbReference>
<evidence type="ECO:0000256" key="4">
    <source>
        <dbReference type="ARBA" id="ARBA00022692"/>
    </source>
</evidence>
<comment type="caution">
    <text evidence="15">The sequence shown here is derived from an EMBL/GenBank/DDBJ whole genome shotgun (WGS) entry which is preliminary data.</text>
</comment>
<comment type="subcellular location">
    <subcellularLocation>
        <location evidence="1">Endoplasmic reticulum membrane</location>
        <topology evidence="1">Single-pass membrane protein</topology>
        <orientation evidence="1">Cytoplasmic side</orientation>
    </subcellularLocation>
    <subcellularLocation>
        <location evidence="11">Microsome membrane</location>
        <topology evidence="11">Single-pass membrane protein</topology>
        <orientation evidence="11">Cytoplasmic side</orientation>
    </subcellularLocation>
</comment>
<dbReference type="InterPro" id="IPR001199">
    <property type="entry name" value="Cyt_B5-like_heme/steroid-bd"/>
</dbReference>
<dbReference type="PANTHER" id="PTHR19359">
    <property type="entry name" value="CYTOCHROME B5"/>
    <property type="match status" value="1"/>
</dbReference>
<feature type="domain" description="Cytochrome b5 heme-binding" evidence="14">
    <location>
        <begin position="2"/>
        <end position="79"/>
    </location>
</feature>
<keyword evidence="16" id="KW-1185">Reference proteome</keyword>
<evidence type="ECO:0000256" key="7">
    <source>
        <dbReference type="ARBA" id="ARBA00022848"/>
    </source>
</evidence>
<keyword evidence="4 13" id="KW-0812">Transmembrane</keyword>
<evidence type="ECO:0000256" key="3">
    <source>
        <dbReference type="ARBA" id="ARBA00022617"/>
    </source>
</evidence>
<evidence type="ECO:0000256" key="9">
    <source>
        <dbReference type="ARBA" id="ARBA00023004"/>
    </source>
</evidence>
<dbReference type="PANTHER" id="PTHR19359:SF150">
    <property type="entry name" value="CYTOCHROME B5"/>
    <property type="match status" value="1"/>
</dbReference>
<keyword evidence="5 13" id="KW-0479">Metal-binding</keyword>
<proteinExistence type="inferred from homology"/>
<evidence type="ECO:0000256" key="6">
    <source>
        <dbReference type="ARBA" id="ARBA00022824"/>
    </source>
</evidence>
<dbReference type="GO" id="GO:0046872">
    <property type="term" value="F:metal ion binding"/>
    <property type="evidence" value="ECO:0007669"/>
    <property type="project" value="UniProtKB-UniRule"/>
</dbReference>